<gene>
    <name evidence="1" type="ORF">LP422_20270</name>
</gene>
<evidence type="ECO:0000313" key="2">
    <source>
        <dbReference type="Proteomes" id="UP001059663"/>
    </source>
</evidence>
<sequence>MDDVLGADEVLRPGLVEHAARLRDLALARRHADALRALGEHRLLCAHRDGPGASARGTTASSAGSVRPPTTPDAGSSDARCSSRPTTVASASTTATPA</sequence>
<name>A0AC61U3N8_9MICO</name>
<accession>A0AC61U3N8</accession>
<dbReference type="Proteomes" id="UP001059663">
    <property type="component" value="Chromosome"/>
</dbReference>
<dbReference type="EMBL" id="CP087977">
    <property type="protein sequence ID" value="UUZ44645.1"/>
    <property type="molecule type" value="Genomic_DNA"/>
</dbReference>
<evidence type="ECO:0000313" key="1">
    <source>
        <dbReference type="EMBL" id="UUZ44645.1"/>
    </source>
</evidence>
<reference evidence="1" key="1">
    <citation type="submission" date="2021-11" db="EMBL/GenBank/DDBJ databases">
        <title>Study of the species diversity of bacterial strains isolated from a unique natural object - Shulgan-Tash cave (Bashkiria).</title>
        <authorList>
            <person name="Sazanova A.L."/>
            <person name="Chirak E.R."/>
            <person name="Safronova V.I."/>
        </authorList>
    </citation>
    <scope>NUCLEOTIDE SEQUENCE</scope>
    <source>
        <strain evidence="1">P1</strain>
    </source>
</reference>
<organism evidence="1 2">
    <name type="scientific">Janibacter limosus</name>
    <dbReference type="NCBI Taxonomy" id="53458"/>
    <lineage>
        <taxon>Bacteria</taxon>
        <taxon>Bacillati</taxon>
        <taxon>Actinomycetota</taxon>
        <taxon>Actinomycetes</taxon>
        <taxon>Micrococcales</taxon>
        <taxon>Intrasporangiaceae</taxon>
        <taxon>Janibacter</taxon>
    </lineage>
</organism>
<proteinExistence type="predicted"/>
<protein>
    <submittedName>
        <fullName evidence="1">Uncharacterized protein</fullName>
    </submittedName>
</protein>